<proteinExistence type="predicted"/>
<evidence type="ECO:0000256" key="1">
    <source>
        <dbReference type="SAM" id="SignalP"/>
    </source>
</evidence>
<feature type="chain" id="PRO_5046392299" description="Protein SirB1 N-terminal domain-containing protein" evidence="1">
    <location>
        <begin position="20"/>
        <end position="351"/>
    </location>
</feature>
<sequence length="351" mass="41091">MKKIIALSTLLLYISFCHAQPLLETKSNYKACFDSLSALLQNNGCFKKAVFLSENCFFNNKMEYEKFNAEVQRLAQVANLWQRANPLVEYKEKDSVDLVSNLSIFKLLKDTITFIGLSEEKYYHLPYTYDFNDFFGRENWSNMFVTKLMLTHKGNCHSLPYLYKMLADELHASCWLALAPNHMYIKNRCRKTGWYNTELTSGEFPIDAWITASGYIPVKAVQRGIYMDTLSNQQAIALCILDLAKGYQQQVDEFDDGFIIQCCDLVLKYHPNNVQAMLLKAETYKRLYHKSQADKIIPSNGSFKEMEQLYTQIYDLGYREMPDKMYMQWLRSVVEQSEKYSNKQFVEVMRK</sequence>
<evidence type="ECO:0000313" key="2">
    <source>
        <dbReference type="EMBL" id="MDI3322366.1"/>
    </source>
</evidence>
<name>A0ABT6RIS5_9BACT</name>
<organism evidence="2 3">
    <name type="scientific">Pinibacter soli</name>
    <dbReference type="NCBI Taxonomy" id="3044211"/>
    <lineage>
        <taxon>Bacteria</taxon>
        <taxon>Pseudomonadati</taxon>
        <taxon>Bacteroidota</taxon>
        <taxon>Chitinophagia</taxon>
        <taxon>Chitinophagales</taxon>
        <taxon>Chitinophagaceae</taxon>
        <taxon>Pinibacter</taxon>
    </lineage>
</organism>
<dbReference type="RefSeq" id="WP_282336484.1">
    <property type="nucleotide sequence ID" value="NZ_JASBRG010000007.1"/>
</dbReference>
<comment type="caution">
    <text evidence="2">The sequence shown here is derived from an EMBL/GenBank/DDBJ whole genome shotgun (WGS) entry which is preliminary data.</text>
</comment>
<reference evidence="2 3" key="1">
    <citation type="submission" date="2023-05" db="EMBL/GenBank/DDBJ databases">
        <title>Genome sequence of Pinibacter sp. MAH-24.</title>
        <authorList>
            <person name="Huq M.A."/>
        </authorList>
    </citation>
    <scope>NUCLEOTIDE SEQUENCE [LARGE SCALE GENOMIC DNA]</scope>
    <source>
        <strain evidence="2 3">MAH-24</strain>
    </source>
</reference>
<feature type="signal peptide" evidence="1">
    <location>
        <begin position="1"/>
        <end position="19"/>
    </location>
</feature>
<accession>A0ABT6RIS5</accession>
<keyword evidence="3" id="KW-1185">Reference proteome</keyword>
<gene>
    <name evidence="2" type="ORF">QJ048_21425</name>
</gene>
<evidence type="ECO:0000313" key="3">
    <source>
        <dbReference type="Proteomes" id="UP001226434"/>
    </source>
</evidence>
<dbReference type="EMBL" id="JASBRG010000007">
    <property type="protein sequence ID" value="MDI3322366.1"/>
    <property type="molecule type" value="Genomic_DNA"/>
</dbReference>
<evidence type="ECO:0008006" key="4">
    <source>
        <dbReference type="Google" id="ProtNLM"/>
    </source>
</evidence>
<keyword evidence="1" id="KW-0732">Signal</keyword>
<protein>
    <recommendedName>
        <fullName evidence="4">Protein SirB1 N-terminal domain-containing protein</fullName>
    </recommendedName>
</protein>
<dbReference type="Proteomes" id="UP001226434">
    <property type="component" value="Unassembled WGS sequence"/>
</dbReference>